<organism evidence="1 2">
    <name type="scientific">Streptomyces cahuitamycinicus</name>
    <dbReference type="NCBI Taxonomy" id="2070367"/>
    <lineage>
        <taxon>Bacteria</taxon>
        <taxon>Bacillati</taxon>
        <taxon>Actinomycetota</taxon>
        <taxon>Actinomycetes</taxon>
        <taxon>Kitasatosporales</taxon>
        <taxon>Streptomycetaceae</taxon>
        <taxon>Streptomyces</taxon>
    </lineage>
</organism>
<keyword evidence="2" id="KW-1185">Reference proteome</keyword>
<name>A0A2N8TEP1_9ACTN</name>
<feature type="non-terminal residue" evidence="1">
    <location>
        <position position="1"/>
    </location>
</feature>
<accession>A0A2N8TEP1</accession>
<evidence type="ECO:0000313" key="1">
    <source>
        <dbReference type="EMBL" id="PNG17506.1"/>
    </source>
</evidence>
<protein>
    <submittedName>
        <fullName evidence="1">MarR family transcriptional regulator</fullName>
    </submittedName>
</protein>
<sequence length="27" mass="3092">LLGEREVRSLGRQLLRIAPHGPIRPAW</sequence>
<reference evidence="1 2" key="1">
    <citation type="submission" date="2018-01" db="EMBL/GenBank/DDBJ databases">
        <title>Draft genome sequence of Streptomyces sp. 13K301.</title>
        <authorList>
            <person name="Sahin N."/>
            <person name="Saygin H."/>
            <person name="Ay H."/>
        </authorList>
    </citation>
    <scope>NUCLEOTIDE SEQUENCE [LARGE SCALE GENOMIC DNA]</scope>
    <source>
        <strain evidence="1 2">13K301</strain>
    </source>
</reference>
<dbReference type="EMBL" id="POUC01000443">
    <property type="protein sequence ID" value="PNG17506.1"/>
    <property type="molecule type" value="Genomic_DNA"/>
</dbReference>
<gene>
    <name evidence="1" type="ORF">C1J00_36115</name>
</gene>
<comment type="caution">
    <text evidence="1">The sequence shown here is derived from an EMBL/GenBank/DDBJ whole genome shotgun (WGS) entry which is preliminary data.</text>
</comment>
<dbReference type="Proteomes" id="UP000235943">
    <property type="component" value="Unassembled WGS sequence"/>
</dbReference>
<dbReference type="AlphaFoldDB" id="A0A2N8TEP1"/>
<evidence type="ECO:0000313" key="2">
    <source>
        <dbReference type="Proteomes" id="UP000235943"/>
    </source>
</evidence>
<proteinExistence type="predicted"/>